<dbReference type="AlphaFoldDB" id="A0AAV4NYP1"/>
<keyword evidence="1" id="KW-0472">Membrane</keyword>
<accession>A0AAV4NYP1</accession>
<dbReference type="EMBL" id="BPLR01021469">
    <property type="protein sequence ID" value="GIX90017.1"/>
    <property type="molecule type" value="Genomic_DNA"/>
</dbReference>
<feature type="transmembrane region" description="Helical" evidence="1">
    <location>
        <begin position="56"/>
        <end position="77"/>
    </location>
</feature>
<reference evidence="2 3" key="1">
    <citation type="submission" date="2021-06" db="EMBL/GenBank/DDBJ databases">
        <title>Caerostris extrusa draft genome.</title>
        <authorList>
            <person name="Kono N."/>
            <person name="Arakawa K."/>
        </authorList>
    </citation>
    <scope>NUCLEOTIDE SEQUENCE [LARGE SCALE GENOMIC DNA]</scope>
</reference>
<comment type="caution">
    <text evidence="2">The sequence shown here is derived from an EMBL/GenBank/DDBJ whole genome shotgun (WGS) entry which is preliminary data.</text>
</comment>
<keyword evidence="1" id="KW-1133">Transmembrane helix</keyword>
<dbReference type="Proteomes" id="UP001054945">
    <property type="component" value="Unassembled WGS sequence"/>
</dbReference>
<gene>
    <name evidence="2" type="ORF">CEXT_568781</name>
</gene>
<proteinExistence type="predicted"/>
<evidence type="ECO:0008006" key="4">
    <source>
        <dbReference type="Google" id="ProtNLM"/>
    </source>
</evidence>
<protein>
    <recommendedName>
        <fullName evidence="4">Transmembrane protein</fullName>
    </recommendedName>
</protein>
<evidence type="ECO:0000256" key="1">
    <source>
        <dbReference type="SAM" id="Phobius"/>
    </source>
</evidence>
<evidence type="ECO:0000313" key="2">
    <source>
        <dbReference type="EMBL" id="GIX90017.1"/>
    </source>
</evidence>
<name>A0AAV4NYP1_CAEEX</name>
<keyword evidence="3" id="KW-1185">Reference proteome</keyword>
<sequence>MDASRKKKKTRPPKKSSIRGLMIARYRTILSIERFRAKHTHRNLTDEQVLGRSSPFFISSFFIFIFLFMQLTFPSFGTRPPNGRVEMYRMSSAVKRHEIFV</sequence>
<keyword evidence="1" id="KW-0812">Transmembrane</keyword>
<organism evidence="2 3">
    <name type="scientific">Caerostris extrusa</name>
    <name type="common">Bark spider</name>
    <name type="synonym">Caerostris bankana</name>
    <dbReference type="NCBI Taxonomy" id="172846"/>
    <lineage>
        <taxon>Eukaryota</taxon>
        <taxon>Metazoa</taxon>
        <taxon>Ecdysozoa</taxon>
        <taxon>Arthropoda</taxon>
        <taxon>Chelicerata</taxon>
        <taxon>Arachnida</taxon>
        <taxon>Araneae</taxon>
        <taxon>Araneomorphae</taxon>
        <taxon>Entelegynae</taxon>
        <taxon>Araneoidea</taxon>
        <taxon>Araneidae</taxon>
        <taxon>Caerostris</taxon>
    </lineage>
</organism>
<evidence type="ECO:0000313" key="3">
    <source>
        <dbReference type="Proteomes" id="UP001054945"/>
    </source>
</evidence>